<evidence type="ECO:0000256" key="2">
    <source>
        <dbReference type="ARBA" id="ARBA00022679"/>
    </source>
</evidence>
<dbReference type="PROSITE" id="PS00584">
    <property type="entry name" value="PFKB_KINASES_2"/>
    <property type="match status" value="1"/>
</dbReference>
<dbReference type="InterPro" id="IPR011611">
    <property type="entry name" value="PfkB_dom"/>
</dbReference>
<dbReference type="RefSeq" id="WP_207258367.1">
    <property type="nucleotide sequence ID" value="NZ_JAFMPP010000011.1"/>
</dbReference>
<dbReference type="InterPro" id="IPR050306">
    <property type="entry name" value="PfkB_Carbo_kinase"/>
</dbReference>
<keyword evidence="8" id="KW-1185">Reference proteome</keyword>
<reference evidence="7" key="1">
    <citation type="submission" date="2021-03" db="EMBL/GenBank/DDBJ databases">
        <title>Whole genome sequence of Jiella sp. CQZ9-1.</title>
        <authorList>
            <person name="Tuo L."/>
        </authorList>
    </citation>
    <scope>NUCLEOTIDE SEQUENCE</scope>
    <source>
        <strain evidence="7">CQZ9-1</strain>
    </source>
</reference>
<evidence type="ECO:0000256" key="3">
    <source>
        <dbReference type="ARBA" id="ARBA00022741"/>
    </source>
</evidence>
<evidence type="ECO:0000256" key="4">
    <source>
        <dbReference type="ARBA" id="ARBA00022777"/>
    </source>
</evidence>
<feature type="domain" description="Carbohydrate kinase PfkB" evidence="6">
    <location>
        <begin position="7"/>
        <end position="305"/>
    </location>
</feature>
<evidence type="ECO:0000313" key="8">
    <source>
        <dbReference type="Proteomes" id="UP000664122"/>
    </source>
</evidence>
<dbReference type="PANTHER" id="PTHR43085:SF1">
    <property type="entry name" value="PSEUDOURIDINE KINASE-RELATED"/>
    <property type="match status" value="1"/>
</dbReference>
<evidence type="ECO:0000259" key="6">
    <source>
        <dbReference type="Pfam" id="PF00294"/>
    </source>
</evidence>
<keyword evidence="4 7" id="KW-0418">Kinase</keyword>
<dbReference type="CDD" id="cd01167">
    <property type="entry name" value="bac_FRK"/>
    <property type="match status" value="1"/>
</dbReference>
<dbReference type="InterPro" id="IPR029056">
    <property type="entry name" value="Ribokinase-like"/>
</dbReference>
<dbReference type="GO" id="GO:0005524">
    <property type="term" value="F:ATP binding"/>
    <property type="evidence" value="ECO:0007669"/>
    <property type="project" value="UniProtKB-KW"/>
</dbReference>
<comment type="similarity">
    <text evidence="1">Belongs to the carbohydrate kinase PfkB family.</text>
</comment>
<dbReference type="SUPFAM" id="SSF53613">
    <property type="entry name" value="Ribokinase-like"/>
    <property type="match status" value="1"/>
</dbReference>
<dbReference type="InterPro" id="IPR002173">
    <property type="entry name" value="Carboh/pur_kinase_PfkB_CS"/>
</dbReference>
<name>A0A939FZG3_9HYPH</name>
<dbReference type="GO" id="GO:0016301">
    <property type="term" value="F:kinase activity"/>
    <property type="evidence" value="ECO:0007669"/>
    <property type="project" value="UniProtKB-KW"/>
</dbReference>
<comment type="caution">
    <text evidence="7">The sequence shown here is derived from an EMBL/GenBank/DDBJ whole genome shotgun (WGS) entry which is preliminary data.</text>
</comment>
<keyword evidence="5" id="KW-0067">ATP-binding</keyword>
<sequence length="316" mass="32945">MFLSCGDCLFDLFASAEADVATIGLSGRVGGSPLNVALGLSRLGHHAAFFTKISGDLFGERIRAFMARERIDQRFLIPTDRNTTLAMVSLAADGSATYAFYIEGTADRSIAPAEVPQALPAEVEAIHLGSYATVTEPTASALLQLVNQEAARRFISYDPNIRASIEPDLDIWRAKVAELVPFAGFVKASEEDIAQLYPGRPVDSVIGDWVDAGAAMAVATLGENGAIAVTGTGAGARVPGETVAVVDTVGAGDTFQAGMLVALKERDGLSRAAIAGFGTAELEDLLGFAVKAAAVTCTRKGADLPRRADLGLAARD</sequence>
<evidence type="ECO:0000313" key="7">
    <source>
        <dbReference type="EMBL" id="MBO0663556.1"/>
    </source>
</evidence>
<keyword evidence="3" id="KW-0547">Nucleotide-binding</keyword>
<dbReference type="AlphaFoldDB" id="A0A939FZG3"/>
<dbReference type="Pfam" id="PF00294">
    <property type="entry name" value="PfkB"/>
    <property type="match status" value="1"/>
</dbReference>
<evidence type="ECO:0000256" key="5">
    <source>
        <dbReference type="ARBA" id="ARBA00022840"/>
    </source>
</evidence>
<protein>
    <submittedName>
        <fullName evidence="7">Carbohydrate kinase</fullName>
    </submittedName>
</protein>
<dbReference type="PANTHER" id="PTHR43085">
    <property type="entry name" value="HEXOKINASE FAMILY MEMBER"/>
    <property type="match status" value="1"/>
</dbReference>
<dbReference type="Gene3D" id="3.40.1190.20">
    <property type="match status" value="1"/>
</dbReference>
<dbReference type="EMBL" id="JAFMPP010000011">
    <property type="protein sequence ID" value="MBO0663556.1"/>
    <property type="molecule type" value="Genomic_DNA"/>
</dbReference>
<evidence type="ECO:0000256" key="1">
    <source>
        <dbReference type="ARBA" id="ARBA00010688"/>
    </source>
</evidence>
<gene>
    <name evidence="7" type="ORF">J1C48_13280</name>
</gene>
<keyword evidence="2" id="KW-0808">Transferase</keyword>
<dbReference type="Proteomes" id="UP000664122">
    <property type="component" value="Unassembled WGS sequence"/>
</dbReference>
<accession>A0A939FZG3</accession>
<proteinExistence type="inferred from homology"/>
<organism evidence="7 8">
    <name type="scientific">Jiella flava</name>
    <dbReference type="NCBI Taxonomy" id="2816857"/>
    <lineage>
        <taxon>Bacteria</taxon>
        <taxon>Pseudomonadati</taxon>
        <taxon>Pseudomonadota</taxon>
        <taxon>Alphaproteobacteria</taxon>
        <taxon>Hyphomicrobiales</taxon>
        <taxon>Aurantimonadaceae</taxon>
        <taxon>Jiella</taxon>
    </lineage>
</organism>